<evidence type="ECO:0000313" key="2">
    <source>
        <dbReference type="Proteomes" id="UP000044806"/>
    </source>
</evidence>
<name>A0A655R5S5_VIBCL</name>
<sequence>MCGFVFSGANAGKRVRHGVELLGHYRVSLGRIYRYAMGFLGSSRLGRRYRDSQKEPEFSHQFHEQGYVQRLNYCRKAREYPLDLNVPVLRLGRGEI</sequence>
<reference evidence="1 2" key="1">
    <citation type="submission" date="2015-07" db="EMBL/GenBank/DDBJ databases">
        <authorList>
            <consortium name="Pathogen Informatics"/>
        </authorList>
    </citation>
    <scope>NUCLEOTIDE SEQUENCE [LARGE SCALE GENOMIC DNA]</scope>
    <source>
        <strain evidence="1 2">A51</strain>
    </source>
</reference>
<protein>
    <submittedName>
        <fullName evidence="1">Uncharacterized protein</fullName>
    </submittedName>
</protein>
<dbReference type="Proteomes" id="UP000044806">
    <property type="component" value="Unassembled WGS sequence"/>
</dbReference>
<gene>
    <name evidence="1" type="ORF">ERS013165_02631</name>
</gene>
<accession>A0A655R5S5</accession>
<dbReference type="AlphaFoldDB" id="A0A655R5S5"/>
<proteinExistence type="predicted"/>
<evidence type="ECO:0000313" key="1">
    <source>
        <dbReference type="EMBL" id="CSA86272.1"/>
    </source>
</evidence>
<dbReference type="EMBL" id="CWOW01000013">
    <property type="protein sequence ID" value="CSA86272.1"/>
    <property type="molecule type" value="Genomic_DNA"/>
</dbReference>
<organism evidence="1 2">
    <name type="scientific">Vibrio cholerae</name>
    <dbReference type="NCBI Taxonomy" id="666"/>
    <lineage>
        <taxon>Bacteria</taxon>
        <taxon>Pseudomonadati</taxon>
        <taxon>Pseudomonadota</taxon>
        <taxon>Gammaproteobacteria</taxon>
        <taxon>Vibrionales</taxon>
        <taxon>Vibrionaceae</taxon>
        <taxon>Vibrio</taxon>
    </lineage>
</organism>